<evidence type="ECO:0000256" key="14">
    <source>
        <dbReference type="PROSITE-ProRule" id="PRU10141"/>
    </source>
</evidence>
<organism evidence="18 19">
    <name type="scientific">Tripterygium wilfordii</name>
    <name type="common">Thunder God vine</name>
    <dbReference type="NCBI Taxonomy" id="458696"/>
    <lineage>
        <taxon>Eukaryota</taxon>
        <taxon>Viridiplantae</taxon>
        <taxon>Streptophyta</taxon>
        <taxon>Embryophyta</taxon>
        <taxon>Tracheophyta</taxon>
        <taxon>Spermatophyta</taxon>
        <taxon>Magnoliopsida</taxon>
        <taxon>eudicotyledons</taxon>
        <taxon>Gunneridae</taxon>
        <taxon>Pentapetalae</taxon>
        <taxon>rosids</taxon>
        <taxon>fabids</taxon>
        <taxon>Celastrales</taxon>
        <taxon>Celastraceae</taxon>
        <taxon>Tripterygium</taxon>
    </lineage>
</organism>
<dbReference type="GO" id="GO:0005524">
    <property type="term" value="F:ATP binding"/>
    <property type="evidence" value="ECO:0007669"/>
    <property type="project" value="UniProtKB-UniRule"/>
</dbReference>
<evidence type="ECO:0000256" key="1">
    <source>
        <dbReference type="ARBA" id="ARBA00006485"/>
    </source>
</evidence>
<dbReference type="EMBL" id="JAAARO010000005">
    <property type="protein sequence ID" value="KAF5747500.1"/>
    <property type="molecule type" value="Genomic_DNA"/>
</dbReference>
<evidence type="ECO:0000313" key="17">
    <source>
        <dbReference type="EMBL" id="KAF5747507.1"/>
    </source>
</evidence>
<proteinExistence type="inferred from homology"/>
<keyword evidence="6" id="KW-0808">Transferase</keyword>
<evidence type="ECO:0000313" key="16">
    <source>
        <dbReference type="EMBL" id="KAF5747500.1"/>
    </source>
</evidence>
<gene>
    <name evidence="16" type="ORF">HS088_TW05G00221</name>
    <name evidence="17" type="ORF">HS088_TW05G00228</name>
    <name evidence="18" type="ORF">HS088_TW05G00232</name>
</gene>
<evidence type="ECO:0000256" key="9">
    <source>
        <dbReference type="ARBA" id="ARBA00022777"/>
    </source>
</evidence>
<keyword evidence="5 18" id="KW-0132">Cell division</keyword>
<dbReference type="InterPro" id="IPR050108">
    <property type="entry name" value="CDK"/>
</dbReference>
<keyword evidence="3" id="KW-0723">Serine/threonine-protein kinase</keyword>
<dbReference type="EC" id="2.7.11.22" evidence="2"/>
<evidence type="ECO:0000256" key="10">
    <source>
        <dbReference type="ARBA" id="ARBA00022840"/>
    </source>
</evidence>
<dbReference type="PROSITE" id="PS00109">
    <property type="entry name" value="PROTEIN_KINASE_TYR"/>
    <property type="match status" value="1"/>
</dbReference>
<dbReference type="PANTHER" id="PTHR24056:SF548">
    <property type="entry name" value="CYCLIN-DEPENDENT KINASE A-1"/>
    <property type="match status" value="1"/>
</dbReference>
<dbReference type="PANTHER" id="PTHR24056">
    <property type="entry name" value="CELL DIVISION PROTEIN KINASE"/>
    <property type="match status" value="1"/>
</dbReference>
<keyword evidence="4" id="KW-0597">Phosphoprotein</keyword>
<comment type="catalytic activity">
    <reaction evidence="12">
        <text>L-threonyl-[protein] + ATP = O-phospho-L-threonyl-[protein] + ADP + H(+)</text>
        <dbReference type="Rhea" id="RHEA:46608"/>
        <dbReference type="Rhea" id="RHEA-COMP:11060"/>
        <dbReference type="Rhea" id="RHEA-COMP:11605"/>
        <dbReference type="ChEBI" id="CHEBI:15378"/>
        <dbReference type="ChEBI" id="CHEBI:30013"/>
        <dbReference type="ChEBI" id="CHEBI:30616"/>
        <dbReference type="ChEBI" id="CHEBI:61977"/>
        <dbReference type="ChEBI" id="CHEBI:456216"/>
        <dbReference type="EC" id="2.7.11.22"/>
    </reaction>
</comment>
<evidence type="ECO:0000256" key="12">
    <source>
        <dbReference type="ARBA" id="ARBA00047811"/>
    </source>
</evidence>
<keyword evidence="8" id="KW-0498">Mitosis</keyword>
<dbReference type="Gene3D" id="3.30.200.20">
    <property type="entry name" value="Phosphorylase Kinase, domain 1"/>
    <property type="match status" value="1"/>
</dbReference>
<dbReference type="GO" id="GO:0030332">
    <property type="term" value="F:cyclin binding"/>
    <property type="evidence" value="ECO:0007669"/>
    <property type="project" value="TreeGrafter"/>
</dbReference>
<keyword evidence="10 14" id="KW-0067">ATP-binding</keyword>
<dbReference type="PROSITE" id="PS50011">
    <property type="entry name" value="PROTEIN_KINASE_DOM"/>
    <property type="match status" value="1"/>
</dbReference>
<feature type="binding site" evidence="14">
    <location>
        <position position="44"/>
    </location>
    <ligand>
        <name>ATP</name>
        <dbReference type="ChEBI" id="CHEBI:30616"/>
    </ligand>
</feature>
<dbReference type="GO" id="GO:0000307">
    <property type="term" value="C:cyclin-dependent protein kinase holoenzyme complex"/>
    <property type="evidence" value="ECO:0007669"/>
    <property type="project" value="TreeGrafter"/>
</dbReference>
<dbReference type="EMBL" id="JAAARO010000005">
    <property type="protein sequence ID" value="KAF5747507.1"/>
    <property type="molecule type" value="Genomic_DNA"/>
</dbReference>
<evidence type="ECO:0000256" key="5">
    <source>
        <dbReference type="ARBA" id="ARBA00022618"/>
    </source>
</evidence>
<evidence type="ECO:0000256" key="2">
    <source>
        <dbReference type="ARBA" id="ARBA00012425"/>
    </source>
</evidence>
<evidence type="ECO:0000256" key="6">
    <source>
        <dbReference type="ARBA" id="ARBA00022679"/>
    </source>
</evidence>
<evidence type="ECO:0000256" key="8">
    <source>
        <dbReference type="ARBA" id="ARBA00022776"/>
    </source>
</evidence>
<dbReference type="Gene3D" id="1.10.510.10">
    <property type="entry name" value="Transferase(Phosphotransferase) domain 1"/>
    <property type="match status" value="1"/>
</dbReference>
<comment type="caution">
    <text evidence="18">The sequence shown here is derived from an EMBL/GenBank/DDBJ whole genome shotgun (WGS) entry which is preliminary data.</text>
</comment>
<dbReference type="SUPFAM" id="SSF56112">
    <property type="entry name" value="Protein kinase-like (PK-like)"/>
    <property type="match status" value="1"/>
</dbReference>
<keyword evidence="7 14" id="KW-0547">Nucleotide-binding</keyword>
<dbReference type="PROSITE" id="PS00107">
    <property type="entry name" value="PROTEIN_KINASE_ATP"/>
    <property type="match status" value="1"/>
</dbReference>
<dbReference type="GO" id="GO:0005737">
    <property type="term" value="C:cytoplasm"/>
    <property type="evidence" value="ECO:0007669"/>
    <property type="project" value="TreeGrafter"/>
</dbReference>
<dbReference type="Proteomes" id="UP000593562">
    <property type="component" value="Unassembled WGS sequence"/>
</dbReference>
<protein>
    <recommendedName>
        <fullName evidence="2">cyclin-dependent kinase</fullName>
        <ecNumber evidence="2">2.7.11.22</ecNumber>
    </recommendedName>
</protein>
<dbReference type="InParanoid" id="A0A7J7DMB2"/>
<evidence type="ECO:0000313" key="19">
    <source>
        <dbReference type="Proteomes" id="UP000593562"/>
    </source>
</evidence>
<dbReference type="GO" id="GO:0051445">
    <property type="term" value="P:regulation of meiotic cell cycle"/>
    <property type="evidence" value="ECO:0007669"/>
    <property type="project" value="TreeGrafter"/>
</dbReference>
<dbReference type="EMBL" id="JAAARO010000005">
    <property type="protein sequence ID" value="KAF5747510.1"/>
    <property type="molecule type" value="Genomic_DNA"/>
</dbReference>
<dbReference type="InterPro" id="IPR008266">
    <property type="entry name" value="Tyr_kinase_AS"/>
</dbReference>
<keyword evidence="19" id="KW-1185">Reference proteome</keyword>
<evidence type="ECO:0000256" key="4">
    <source>
        <dbReference type="ARBA" id="ARBA00022553"/>
    </source>
</evidence>
<dbReference type="GO" id="GO:0004693">
    <property type="term" value="F:cyclin-dependent protein serine/threonine kinase activity"/>
    <property type="evidence" value="ECO:0007669"/>
    <property type="project" value="UniProtKB-EC"/>
</dbReference>
<dbReference type="Pfam" id="PF00069">
    <property type="entry name" value="Pkinase"/>
    <property type="match status" value="1"/>
</dbReference>
<dbReference type="GO" id="GO:0005634">
    <property type="term" value="C:nucleus"/>
    <property type="evidence" value="ECO:0007669"/>
    <property type="project" value="TreeGrafter"/>
</dbReference>
<dbReference type="InterPro" id="IPR011009">
    <property type="entry name" value="Kinase-like_dom_sf"/>
</dbReference>
<evidence type="ECO:0000256" key="7">
    <source>
        <dbReference type="ARBA" id="ARBA00022741"/>
    </source>
</evidence>
<feature type="domain" description="Protein kinase" evidence="15">
    <location>
        <begin position="15"/>
        <end position="296"/>
    </location>
</feature>
<evidence type="ECO:0000259" key="15">
    <source>
        <dbReference type="PROSITE" id="PS50011"/>
    </source>
</evidence>
<dbReference type="GO" id="GO:0051301">
    <property type="term" value="P:cell division"/>
    <property type="evidence" value="ECO:0007669"/>
    <property type="project" value="UniProtKB-KW"/>
</dbReference>
<comment type="catalytic activity">
    <reaction evidence="13">
        <text>L-seryl-[protein] + ATP = O-phospho-L-seryl-[protein] + ADP + H(+)</text>
        <dbReference type="Rhea" id="RHEA:17989"/>
        <dbReference type="Rhea" id="RHEA-COMP:9863"/>
        <dbReference type="Rhea" id="RHEA-COMP:11604"/>
        <dbReference type="ChEBI" id="CHEBI:15378"/>
        <dbReference type="ChEBI" id="CHEBI:29999"/>
        <dbReference type="ChEBI" id="CHEBI:30616"/>
        <dbReference type="ChEBI" id="CHEBI:83421"/>
        <dbReference type="ChEBI" id="CHEBI:456216"/>
        <dbReference type="EC" id="2.7.11.22"/>
    </reaction>
</comment>
<evidence type="ECO:0000256" key="11">
    <source>
        <dbReference type="ARBA" id="ARBA00023306"/>
    </source>
</evidence>
<evidence type="ECO:0000256" key="13">
    <source>
        <dbReference type="ARBA" id="ARBA00048367"/>
    </source>
</evidence>
<comment type="similarity">
    <text evidence="1">Belongs to the protein kinase superfamily. CMGC Ser/Thr protein kinase family. CDC2/CDKX subfamily.</text>
</comment>
<dbReference type="InterPro" id="IPR017441">
    <property type="entry name" value="Protein_kinase_ATP_BS"/>
</dbReference>
<dbReference type="GO" id="GO:0007165">
    <property type="term" value="P:signal transduction"/>
    <property type="evidence" value="ECO:0007669"/>
    <property type="project" value="TreeGrafter"/>
</dbReference>
<dbReference type="GO" id="GO:0010468">
    <property type="term" value="P:regulation of gene expression"/>
    <property type="evidence" value="ECO:0007669"/>
    <property type="project" value="TreeGrafter"/>
</dbReference>
<dbReference type="FunFam" id="1.10.510.10:FF:000624">
    <property type="entry name" value="Mitogen-activated protein kinase"/>
    <property type="match status" value="1"/>
</dbReference>
<dbReference type="AlphaFoldDB" id="A0A7J7DMB2"/>
<sequence length="299" mass="34604">MQRECAFTLLKMDKYELKKEIGSGQFGIVYQYYDHEEQRDVAVKVIQIFNEFDGFPSRILREISILRELNHNGIVKLLDVIIDGCTLYLVFEFLDCDLADFIMEEKPDLNLIKRIMYEILSGLCYLHSNKVIHRDFCPSNILVDKKTLKVKIADFGLARYIDEPAEAYTHTECTYEYTAPEQLLRAPTYSTPVDIWAAGCIFAEMVREGQQLFWNNRELCSIAHIERILGVPDETTWPHLSCFAPTLHSVASSTPQGLKSQVERLDSVGLDLLSKMLLWDPNQRITAYEALQHRYFCDL</sequence>
<dbReference type="InterPro" id="IPR000719">
    <property type="entry name" value="Prot_kinase_dom"/>
</dbReference>
<keyword evidence="9" id="KW-0418">Kinase</keyword>
<dbReference type="GO" id="GO:0010389">
    <property type="term" value="P:regulation of G2/M transition of mitotic cell cycle"/>
    <property type="evidence" value="ECO:0007669"/>
    <property type="project" value="TreeGrafter"/>
</dbReference>
<name>A0A7J7DMB2_TRIWF</name>
<reference evidence="18 19" key="1">
    <citation type="journal article" date="2020" name="Nat. Commun.">
        <title>Genome of Tripterygium wilfordii and identification of cytochrome P450 involved in triptolide biosynthesis.</title>
        <authorList>
            <person name="Tu L."/>
            <person name="Su P."/>
            <person name="Zhang Z."/>
            <person name="Gao L."/>
            <person name="Wang J."/>
            <person name="Hu T."/>
            <person name="Zhou J."/>
            <person name="Zhang Y."/>
            <person name="Zhao Y."/>
            <person name="Liu Y."/>
            <person name="Song Y."/>
            <person name="Tong Y."/>
            <person name="Lu Y."/>
            <person name="Yang J."/>
            <person name="Xu C."/>
            <person name="Jia M."/>
            <person name="Peters R.J."/>
            <person name="Huang L."/>
            <person name="Gao W."/>
        </authorList>
    </citation>
    <scope>NUCLEOTIDE SEQUENCE [LARGE SCALE GENOMIC DNA]</scope>
    <source>
        <strain evidence="19">cv. XIE 37</strain>
        <strain evidence="18">XIE 37</strain>
        <tissue evidence="18">Leaf</tissue>
    </source>
</reference>
<dbReference type="GO" id="GO:0000082">
    <property type="term" value="P:G1/S transition of mitotic cell cycle"/>
    <property type="evidence" value="ECO:0007669"/>
    <property type="project" value="TreeGrafter"/>
</dbReference>
<evidence type="ECO:0000256" key="3">
    <source>
        <dbReference type="ARBA" id="ARBA00022527"/>
    </source>
</evidence>
<accession>A0A7J7DMB2</accession>
<evidence type="ECO:0000313" key="18">
    <source>
        <dbReference type="EMBL" id="KAF5747510.1"/>
    </source>
</evidence>
<keyword evidence="11" id="KW-0131">Cell cycle</keyword>